<dbReference type="GO" id="GO:0005886">
    <property type="term" value="C:plasma membrane"/>
    <property type="evidence" value="ECO:0007669"/>
    <property type="project" value="UniProtKB-SubCell"/>
</dbReference>
<dbReference type="Pfam" id="PF00169">
    <property type="entry name" value="PH"/>
    <property type="match status" value="1"/>
</dbReference>
<comment type="similarity">
    <text evidence="4">Belongs to the SKAP family.</text>
</comment>
<comment type="subcellular location">
    <subcellularLocation>
        <location evidence="2">Cell membrane</location>
    </subcellularLocation>
    <subcellularLocation>
        <location evidence="3">Cytoplasm</location>
    </subcellularLocation>
    <subcellularLocation>
        <location evidence="1">Nucleus</location>
    </subcellularLocation>
</comment>
<evidence type="ECO:0000256" key="10">
    <source>
        <dbReference type="ARBA" id="ARBA00023130"/>
    </source>
</evidence>
<dbReference type="GO" id="GO:0002250">
    <property type="term" value="P:adaptive immune response"/>
    <property type="evidence" value="ECO:0007669"/>
    <property type="project" value="UniProtKB-KW"/>
</dbReference>
<sequence>MARKVPKGGFLIKDCGAQLVSSIRKDSRRDSCFELFSPGNRSYEFTAASPAEARDWVEQVQFLVKDILSPSIPYEDDEESYDDVDSLHSSHMAFPPPPKRASSPTEDDDIYEVVPEVIEDLSTSQAGESVINYADYYQGLWNCKSDKSDELSFQRGDIIRILSKEYNAYGWWVGELDGMIGIVPKEYLQAAFDLR</sequence>
<dbReference type="SMART" id="SM00326">
    <property type="entry name" value="SH3"/>
    <property type="match status" value="1"/>
</dbReference>
<evidence type="ECO:0000256" key="2">
    <source>
        <dbReference type="ARBA" id="ARBA00004236"/>
    </source>
</evidence>
<keyword evidence="11" id="KW-0472">Membrane</keyword>
<keyword evidence="9" id="KW-0391">Immunity</keyword>
<dbReference type="InterPro" id="IPR011993">
    <property type="entry name" value="PH-like_dom_sf"/>
</dbReference>
<keyword evidence="7" id="KW-0963">Cytoplasm</keyword>
<dbReference type="Pfam" id="PF00018">
    <property type="entry name" value="SH3_1"/>
    <property type="match status" value="1"/>
</dbReference>
<dbReference type="InterPro" id="IPR036028">
    <property type="entry name" value="SH3-like_dom_sf"/>
</dbReference>
<dbReference type="GO" id="GO:0005737">
    <property type="term" value="C:cytoplasm"/>
    <property type="evidence" value="ECO:0007669"/>
    <property type="project" value="UniProtKB-SubCell"/>
</dbReference>
<dbReference type="PROSITE" id="PS50002">
    <property type="entry name" value="SH3"/>
    <property type="match status" value="1"/>
</dbReference>
<keyword evidence="12" id="KW-0539">Nucleus</keyword>
<keyword evidence="8" id="KW-0597">Phosphoprotein</keyword>
<evidence type="ECO:0000256" key="7">
    <source>
        <dbReference type="ARBA" id="ARBA00022490"/>
    </source>
</evidence>
<evidence type="ECO:0000256" key="4">
    <source>
        <dbReference type="ARBA" id="ARBA00005864"/>
    </source>
</evidence>
<dbReference type="FunFam" id="2.30.30.40:FF:000097">
    <property type="entry name" value="Putative src kinase-associated phosphoprotein 2"/>
    <property type="match status" value="1"/>
</dbReference>
<feature type="compositionally biased region" description="Acidic residues" evidence="15">
    <location>
        <begin position="74"/>
        <end position="84"/>
    </location>
</feature>
<evidence type="ECO:0000259" key="16">
    <source>
        <dbReference type="PROSITE" id="PS50002"/>
    </source>
</evidence>
<dbReference type="GO" id="GO:0005634">
    <property type="term" value="C:nucleus"/>
    <property type="evidence" value="ECO:0007669"/>
    <property type="project" value="UniProtKB-SubCell"/>
</dbReference>
<dbReference type="PROSITE" id="PS50003">
    <property type="entry name" value="PH_DOMAIN"/>
    <property type="match status" value="1"/>
</dbReference>
<dbReference type="PANTHER" id="PTHR15129:SF1">
    <property type="entry name" value="SRC KINASE-ASSOCIATED PHOSPHOPROTEIN 1"/>
    <property type="match status" value="1"/>
</dbReference>
<dbReference type="Gene3D" id="2.30.29.30">
    <property type="entry name" value="Pleckstrin-homology domain (PH domain)/Phosphotyrosine-binding domain (PTB)"/>
    <property type="match status" value="1"/>
</dbReference>
<keyword evidence="6" id="KW-1003">Cell membrane</keyword>
<evidence type="ECO:0000256" key="11">
    <source>
        <dbReference type="ARBA" id="ARBA00023136"/>
    </source>
</evidence>
<dbReference type="InterPro" id="IPR001452">
    <property type="entry name" value="SH3_domain"/>
</dbReference>
<feature type="region of interest" description="Disordered" evidence="15">
    <location>
        <begin position="74"/>
        <end position="106"/>
    </location>
</feature>
<dbReference type="AlphaFoldDB" id="A0A8J6K083"/>
<evidence type="ECO:0000313" key="18">
    <source>
        <dbReference type="EMBL" id="KAG9474005.1"/>
    </source>
</evidence>
<evidence type="ECO:0000256" key="14">
    <source>
        <dbReference type="PROSITE-ProRule" id="PRU00192"/>
    </source>
</evidence>
<dbReference type="InterPro" id="IPR001849">
    <property type="entry name" value="PH_domain"/>
</dbReference>
<proteinExistence type="inferred from homology"/>
<gene>
    <name evidence="18" type="ORF">GDO78_004356</name>
</gene>
<keyword evidence="5 14" id="KW-0728">SH3 domain</keyword>
<evidence type="ECO:0000256" key="5">
    <source>
        <dbReference type="ARBA" id="ARBA00022443"/>
    </source>
</evidence>
<protein>
    <recommendedName>
        <fullName evidence="13">Src kinase-associated phosphoprotein 1</fullName>
    </recommendedName>
</protein>
<evidence type="ECO:0000256" key="8">
    <source>
        <dbReference type="ARBA" id="ARBA00022553"/>
    </source>
</evidence>
<name>A0A8J6K083_ELECQ</name>
<dbReference type="SUPFAM" id="SSF50044">
    <property type="entry name" value="SH3-domain"/>
    <property type="match status" value="1"/>
</dbReference>
<comment type="caution">
    <text evidence="18">The sequence shown here is derived from an EMBL/GenBank/DDBJ whole genome shotgun (WGS) entry which is preliminary data.</text>
</comment>
<dbReference type="OrthoDB" id="243840at2759"/>
<evidence type="ECO:0000256" key="3">
    <source>
        <dbReference type="ARBA" id="ARBA00004496"/>
    </source>
</evidence>
<evidence type="ECO:0000313" key="19">
    <source>
        <dbReference type="Proteomes" id="UP000770717"/>
    </source>
</evidence>
<dbReference type="InterPro" id="IPR037781">
    <property type="entry name" value="SKAP_fam"/>
</dbReference>
<evidence type="ECO:0000256" key="13">
    <source>
        <dbReference type="ARBA" id="ARBA00039670"/>
    </source>
</evidence>
<evidence type="ECO:0000256" key="9">
    <source>
        <dbReference type="ARBA" id="ARBA00022859"/>
    </source>
</evidence>
<dbReference type="PRINTS" id="PR00452">
    <property type="entry name" value="SH3DOMAIN"/>
</dbReference>
<keyword evidence="19" id="KW-1185">Reference proteome</keyword>
<reference evidence="18" key="1">
    <citation type="thesis" date="2020" institute="ProQuest LLC" country="789 East Eisenhower Parkway, Ann Arbor, MI, USA">
        <title>Comparative Genomics and Chromosome Evolution.</title>
        <authorList>
            <person name="Mudd A.B."/>
        </authorList>
    </citation>
    <scope>NUCLEOTIDE SEQUENCE</scope>
    <source>
        <strain evidence="18">HN-11 Male</strain>
        <tissue evidence="18">Kidney and liver</tissue>
    </source>
</reference>
<feature type="domain" description="SH3" evidence="16">
    <location>
        <begin position="132"/>
        <end position="193"/>
    </location>
</feature>
<evidence type="ECO:0000256" key="1">
    <source>
        <dbReference type="ARBA" id="ARBA00004123"/>
    </source>
</evidence>
<feature type="domain" description="PH" evidence="17">
    <location>
        <begin position="1"/>
        <end position="65"/>
    </location>
</feature>
<dbReference type="Gene3D" id="2.30.30.40">
    <property type="entry name" value="SH3 Domains"/>
    <property type="match status" value="1"/>
</dbReference>
<evidence type="ECO:0000256" key="15">
    <source>
        <dbReference type="SAM" id="MobiDB-lite"/>
    </source>
</evidence>
<evidence type="ECO:0000256" key="12">
    <source>
        <dbReference type="ARBA" id="ARBA00023242"/>
    </source>
</evidence>
<dbReference type="Proteomes" id="UP000770717">
    <property type="component" value="Unassembled WGS sequence"/>
</dbReference>
<dbReference type="SUPFAM" id="SSF50729">
    <property type="entry name" value="PH domain-like"/>
    <property type="match status" value="1"/>
</dbReference>
<accession>A0A8J6K083</accession>
<organism evidence="18 19">
    <name type="scientific">Eleutherodactylus coqui</name>
    <name type="common">Puerto Rican coqui</name>
    <dbReference type="NCBI Taxonomy" id="57060"/>
    <lineage>
        <taxon>Eukaryota</taxon>
        <taxon>Metazoa</taxon>
        <taxon>Chordata</taxon>
        <taxon>Craniata</taxon>
        <taxon>Vertebrata</taxon>
        <taxon>Euteleostomi</taxon>
        <taxon>Amphibia</taxon>
        <taxon>Batrachia</taxon>
        <taxon>Anura</taxon>
        <taxon>Neobatrachia</taxon>
        <taxon>Hyloidea</taxon>
        <taxon>Eleutherodactylidae</taxon>
        <taxon>Eleutherodactylinae</taxon>
        <taxon>Eleutherodactylus</taxon>
        <taxon>Eleutherodactylus</taxon>
    </lineage>
</organism>
<dbReference type="EMBL" id="WNTK01000013">
    <property type="protein sequence ID" value="KAG9474005.1"/>
    <property type="molecule type" value="Genomic_DNA"/>
</dbReference>
<evidence type="ECO:0000259" key="17">
    <source>
        <dbReference type="PROSITE" id="PS50003"/>
    </source>
</evidence>
<dbReference type="PANTHER" id="PTHR15129">
    <property type="entry name" value="SRC-ASSOCIATED ADAPTOR PROTEIN"/>
    <property type="match status" value="1"/>
</dbReference>
<evidence type="ECO:0000256" key="6">
    <source>
        <dbReference type="ARBA" id="ARBA00022475"/>
    </source>
</evidence>
<keyword evidence="10" id="KW-1064">Adaptive immunity</keyword>